<sequence length="51" mass="5959">MLGIRIRMGAAHYDLTTPEGVVFDMARLDRSERRKLTRLVRDIYSKHIEGN</sequence>
<proteinExistence type="predicted"/>
<organism evidence="1 2">
    <name type="scientific">Devosia enhydra</name>
    <dbReference type="NCBI Taxonomy" id="665118"/>
    <lineage>
        <taxon>Bacteria</taxon>
        <taxon>Pseudomonadati</taxon>
        <taxon>Pseudomonadota</taxon>
        <taxon>Alphaproteobacteria</taxon>
        <taxon>Hyphomicrobiales</taxon>
        <taxon>Devosiaceae</taxon>
        <taxon>Devosia</taxon>
    </lineage>
</organism>
<evidence type="ECO:0000313" key="1">
    <source>
        <dbReference type="EMBL" id="SFZ81703.1"/>
    </source>
</evidence>
<dbReference type="Proteomes" id="UP000183447">
    <property type="component" value="Unassembled WGS sequence"/>
</dbReference>
<dbReference type="AlphaFoldDB" id="A0A1K2HTV5"/>
<keyword evidence="2" id="KW-1185">Reference proteome</keyword>
<accession>A0A1K2HTV5</accession>
<dbReference type="RefSeq" id="WP_177282369.1">
    <property type="nucleotide sequence ID" value="NZ_FPKU01000001.1"/>
</dbReference>
<name>A0A1K2HTV5_9HYPH</name>
<reference evidence="1 2" key="1">
    <citation type="submission" date="2016-11" db="EMBL/GenBank/DDBJ databases">
        <authorList>
            <person name="Jaros S."/>
            <person name="Januszkiewicz K."/>
            <person name="Wedrychowicz H."/>
        </authorList>
    </citation>
    <scope>NUCLEOTIDE SEQUENCE [LARGE SCALE GENOMIC DNA]</scope>
    <source>
        <strain evidence="1 2">ATCC 23634</strain>
    </source>
</reference>
<protein>
    <submittedName>
        <fullName evidence="1">Uncharacterized protein</fullName>
    </submittedName>
</protein>
<evidence type="ECO:0000313" key="2">
    <source>
        <dbReference type="Proteomes" id="UP000183447"/>
    </source>
</evidence>
<dbReference type="STRING" id="665118.SAMN02983003_0644"/>
<dbReference type="EMBL" id="FPKU01000001">
    <property type="protein sequence ID" value="SFZ81703.1"/>
    <property type="molecule type" value="Genomic_DNA"/>
</dbReference>
<gene>
    <name evidence="1" type="ORF">SAMN02983003_0644</name>
</gene>